<gene>
    <name evidence="4" type="ORF">GGQ22_15300</name>
</gene>
<dbReference type="PANTHER" id="PTHR30385">
    <property type="entry name" value="SIGMA FACTOR F FLAGELLAR"/>
    <property type="match status" value="1"/>
</dbReference>
<dbReference type="Gene3D" id="1.20.120.1810">
    <property type="match status" value="1"/>
</dbReference>
<dbReference type="EMBL" id="WLCI01000016">
    <property type="protein sequence ID" value="MTB96439.1"/>
    <property type="molecule type" value="Genomic_DNA"/>
</dbReference>
<dbReference type="InterPro" id="IPR013325">
    <property type="entry name" value="RNA_pol_sigma_r2"/>
</dbReference>
<protein>
    <submittedName>
        <fullName evidence="4">Sigma-70 family RNA polymerase sigma factor</fullName>
    </submittedName>
</protein>
<dbReference type="PANTHER" id="PTHR30385:SF4">
    <property type="entry name" value="RNA POLYMERASE SIGMA-E FACTOR"/>
    <property type="match status" value="1"/>
</dbReference>
<dbReference type="Pfam" id="PF04539">
    <property type="entry name" value="Sigma70_r3"/>
    <property type="match status" value="1"/>
</dbReference>
<dbReference type="InterPro" id="IPR013324">
    <property type="entry name" value="RNA_pol_sigma_r3/r4-like"/>
</dbReference>
<dbReference type="PRINTS" id="PR00046">
    <property type="entry name" value="SIGMA70FCT"/>
</dbReference>
<evidence type="ECO:0000259" key="1">
    <source>
        <dbReference type="Pfam" id="PF04539"/>
    </source>
</evidence>
<accession>A0A6I3JED5</accession>
<comment type="caution">
    <text evidence="4">The sequence shown here is derived from an EMBL/GenBank/DDBJ whole genome shotgun (WGS) entry which is preliminary data.</text>
</comment>
<dbReference type="SUPFAM" id="SSF88946">
    <property type="entry name" value="Sigma2 domain of RNA polymerase sigma factors"/>
    <property type="match status" value="1"/>
</dbReference>
<organism evidence="4 5">
    <name type="scientific">Nocardioides marmotae</name>
    <dbReference type="NCBI Taxonomy" id="2663857"/>
    <lineage>
        <taxon>Bacteria</taxon>
        <taxon>Bacillati</taxon>
        <taxon>Actinomycetota</taxon>
        <taxon>Actinomycetes</taxon>
        <taxon>Propionibacteriales</taxon>
        <taxon>Nocardioidaceae</taxon>
        <taxon>Nocardioides</taxon>
    </lineage>
</organism>
<dbReference type="InterPro" id="IPR007624">
    <property type="entry name" value="RNA_pol_sigma70_r3"/>
</dbReference>
<dbReference type="GO" id="GO:0003700">
    <property type="term" value="F:DNA-binding transcription factor activity"/>
    <property type="evidence" value="ECO:0007669"/>
    <property type="project" value="InterPro"/>
</dbReference>
<reference evidence="4 5" key="1">
    <citation type="submission" date="2019-10" db="EMBL/GenBank/DDBJ databases">
        <title>Nocardioides novel species isolated from the excrement of Marmot.</title>
        <authorList>
            <person name="Zhang G."/>
        </authorList>
    </citation>
    <scope>NUCLEOTIDE SEQUENCE [LARGE SCALE GENOMIC DNA]</scope>
    <source>
        <strain evidence="5">zg-579</strain>
    </source>
</reference>
<keyword evidence="5" id="KW-1185">Reference proteome</keyword>
<evidence type="ECO:0000259" key="3">
    <source>
        <dbReference type="Pfam" id="PF04545"/>
    </source>
</evidence>
<sequence length="269" mass="30099">MTTSAVPLGRRPKDLRRKAETARLFDEAAATTSEVERERIHEEIVLLNIEVARTLASRFRNRGVPLEDLEQVALLTLVRIVPKFDASKDRDFLAYAVPSIRGDLKRYFRDFGWMVRPPRRVQEIQSEVVAAHQRARESGEPASPEKIAEQLDLKPSEVQAALMADGCFQPLSLDVPVSPDHGRGSLGDTLSDDDPGGERAAEARAMLTPLMRELSERDRRILHLRFAEDCTQQEIADQLGVTQMQVSRLLSRILGTLREGIGELDPSAV</sequence>
<dbReference type="Pfam" id="PF04542">
    <property type="entry name" value="Sigma70_r2"/>
    <property type="match status" value="1"/>
</dbReference>
<evidence type="ECO:0000313" key="5">
    <source>
        <dbReference type="Proteomes" id="UP000433406"/>
    </source>
</evidence>
<dbReference type="AlphaFoldDB" id="A0A6I3JED5"/>
<feature type="domain" description="RNA polymerase sigma-70 region 2" evidence="2">
    <location>
        <begin position="53"/>
        <end position="110"/>
    </location>
</feature>
<dbReference type="InterPro" id="IPR014284">
    <property type="entry name" value="RNA_pol_sigma-70_dom"/>
</dbReference>
<dbReference type="Pfam" id="PF04545">
    <property type="entry name" value="Sigma70_r4"/>
    <property type="match status" value="1"/>
</dbReference>
<dbReference type="SUPFAM" id="SSF88659">
    <property type="entry name" value="Sigma3 and sigma4 domains of RNA polymerase sigma factors"/>
    <property type="match status" value="2"/>
</dbReference>
<feature type="domain" description="RNA polymerase sigma-70 region 4" evidence="3">
    <location>
        <begin position="211"/>
        <end position="259"/>
    </location>
</feature>
<dbReference type="InterPro" id="IPR007627">
    <property type="entry name" value="RNA_pol_sigma70_r2"/>
</dbReference>
<dbReference type="NCBIfam" id="TIGR02937">
    <property type="entry name" value="sigma70-ECF"/>
    <property type="match status" value="1"/>
</dbReference>
<evidence type="ECO:0000259" key="2">
    <source>
        <dbReference type="Pfam" id="PF04542"/>
    </source>
</evidence>
<dbReference type="GO" id="GO:0006352">
    <property type="term" value="P:DNA-templated transcription initiation"/>
    <property type="evidence" value="ECO:0007669"/>
    <property type="project" value="InterPro"/>
</dbReference>
<name>A0A6I3JED5_9ACTN</name>
<dbReference type="Gene3D" id="1.20.140.160">
    <property type="match status" value="1"/>
</dbReference>
<dbReference type="InterPro" id="IPR007630">
    <property type="entry name" value="RNA_pol_sigma70_r4"/>
</dbReference>
<dbReference type="CDD" id="cd06171">
    <property type="entry name" value="Sigma70_r4"/>
    <property type="match status" value="1"/>
</dbReference>
<dbReference type="RefSeq" id="WP_154616317.1">
    <property type="nucleotide sequence ID" value="NZ_CP053660.1"/>
</dbReference>
<proteinExistence type="predicted"/>
<dbReference type="Proteomes" id="UP000433406">
    <property type="component" value="Unassembled WGS sequence"/>
</dbReference>
<evidence type="ECO:0000313" key="4">
    <source>
        <dbReference type="EMBL" id="MTB96439.1"/>
    </source>
</evidence>
<dbReference type="InterPro" id="IPR000943">
    <property type="entry name" value="RNA_pol_sigma70"/>
</dbReference>
<feature type="domain" description="RNA polymerase sigma-70 region 3" evidence="1">
    <location>
        <begin position="132"/>
        <end position="194"/>
    </location>
</feature>